<accession>A0A5K4F2A3</accession>
<sequence>MLIIENIMLKLAHIDCNQLCIHSIHHSPSMNIKKEHIRSSKKDKDKLFFFSLINKEPFK</sequence>
<dbReference type="InParanoid" id="A0A5K4F2A3"/>
<proteinExistence type="predicted"/>
<evidence type="ECO:0000313" key="2">
    <source>
        <dbReference type="WBParaSite" id="Smp_303310.1"/>
    </source>
</evidence>
<dbReference type="AlphaFoldDB" id="A0A5K4F2A3"/>
<dbReference type="WBParaSite" id="Smp_303310.1">
    <property type="protein sequence ID" value="Smp_303310.1"/>
    <property type="gene ID" value="Smp_303310"/>
</dbReference>
<reference evidence="2" key="2">
    <citation type="submission" date="2019-11" db="UniProtKB">
        <authorList>
            <consortium name="WormBaseParasite"/>
        </authorList>
    </citation>
    <scope>IDENTIFICATION</scope>
    <source>
        <strain evidence="2">Puerto Rican</strain>
    </source>
</reference>
<protein>
    <submittedName>
        <fullName evidence="2">Uncharacterized protein</fullName>
    </submittedName>
</protein>
<evidence type="ECO:0000313" key="1">
    <source>
        <dbReference type="Proteomes" id="UP000008854"/>
    </source>
</evidence>
<reference evidence="1" key="1">
    <citation type="journal article" date="2012" name="PLoS Negl. Trop. Dis.">
        <title>A systematically improved high quality genome and transcriptome of the human blood fluke Schistosoma mansoni.</title>
        <authorList>
            <person name="Protasio A.V."/>
            <person name="Tsai I.J."/>
            <person name="Babbage A."/>
            <person name="Nichol S."/>
            <person name="Hunt M."/>
            <person name="Aslett M.A."/>
            <person name="De Silva N."/>
            <person name="Velarde G.S."/>
            <person name="Anderson T.J."/>
            <person name="Clark R.C."/>
            <person name="Davidson C."/>
            <person name="Dillon G.P."/>
            <person name="Holroyd N.E."/>
            <person name="LoVerde P.T."/>
            <person name="Lloyd C."/>
            <person name="McQuillan J."/>
            <person name="Oliveira G."/>
            <person name="Otto T.D."/>
            <person name="Parker-Manuel S.J."/>
            <person name="Quail M.A."/>
            <person name="Wilson R.A."/>
            <person name="Zerlotini A."/>
            <person name="Dunne D.W."/>
            <person name="Berriman M."/>
        </authorList>
    </citation>
    <scope>NUCLEOTIDE SEQUENCE [LARGE SCALE GENOMIC DNA]</scope>
    <source>
        <strain evidence="1">Puerto Rican</strain>
    </source>
</reference>
<dbReference type="Proteomes" id="UP000008854">
    <property type="component" value="Unassembled WGS sequence"/>
</dbReference>
<keyword evidence="1" id="KW-1185">Reference proteome</keyword>
<organism evidence="1 2">
    <name type="scientific">Schistosoma mansoni</name>
    <name type="common">Blood fluke</name>
    <dbReference type="NCBI Taxonomy" id="6183"/>
    <lineage>
        <taxon>Eukaryota</taxon>
        <taxon>Metazoa</taxon>
        <taxon>Spiralia</taxon>
        <taxon>Lophotrochozoa</taxon>
        <taxon>Platyhelminthes</taxon>
        <taxon>Trematoda</taxon>
        <taxon>Digenea</taxon>
        <taxon>Strigeidida</taxon>
        <taxon>Schistosomatoidea</taxon>
        <taxon>Schistosomatidae</taxon>
        <taxon>Schistosoma</taxon>
    </lineage>
</organism>
<name>A0A5K4F2A3_SCHMA</name>